<feature type="transmembrane region" description="Helical" evidence="1">
    <location>
        <begin position="55"/>
        <end position="77"/>
    </location>
</feature>
<dbReference type="InterPro" id="IPR019670">
    <property type="entry name" value="DUF2523"/>
</dbReference>
<keyword evidence="1" id="KW-1133">Transmembrane helix</keyword>
<sequence length="95" mass="10172">MNALIPLFQKLLVWVGSRVLLALGISLITYTGITLSLNTLKNYFMNSVNSIPSDVFNLLMMAGLGQAIGIIFGAFAFKAAMASASKLQAGIMNKM</sequence>
<organism evidence="2 3">
    <name type="scientific">Kingella oralis ATCC 51147</name>
    <dbReference type="NCBI Taxonomy" id="629741"/>
    <lineage>
        <taxon>Bacteria</taxon>
        <taxon>Pseudomonadati</taxon>
        <taxon>Pseudomonadota</taxon>
        <taxon>Betaproteobacteria</taxon>
        <taxon>Neisseriales</taxon>
        <taxon>Neisseriaceae</taxon>
        <taxon>Kingella</taxon>
    </lineage>
</organism>
<comment type="caution">
    <text evidence="2">The sequence shown here is derived from an EMBL/GenBank/DDBJ whole genome shotgun (WGS) entry which is preliminary data.</text>
</comment>
<feature type="transmembrane region" description="Helical" evidence="1">
    <location>
        <begin position="12"/>
        <end position="35"/>
    </location>
</feature>
<proteinExistence type="predicted"/>
<dbReference type="STRING" id="629741.GCWU000324_02411"/>
<dbReference type="GeneID" id="84905706"/>
<dbReference type="RefSeq" id="WP_003797588.1">
    <property type="nucleotide sequence ID" value="NZ_GG665872.1"/>
</dbReference>
<dbReference type="Proteomes" id="UP000003009">
    <property type="component" value="Unassembled WGS sequence"/>
</dbReference>
<dbReference type="HOGENOM" id="CLU_182229_0_0_4"/>
<keyword evidence="3" id="KW-1185">Reference proteome</keyword>
<evidence type="ECO:0008006" key="4">
    <source>
        <dbReference type="Google" id="ProtNLM"/>
    </source>
</evidence>
<gene>
    <name evidence="2" type="ORF">GCWU000324_02411</name>
</gene>
<protein>
    <recommendedName>
        <fullName evidence="4">DUF2523 domain-containing protein</fullName>
    </recommendedName>
</protein>
<accession>C4GK37</accession>
<dbReference type="EMBL" id="ACJW02000003">
    <property type="protein sequence ID" value="EEP68159.1"/>
    <property type="molecule type" value="Genomic_DNA"/>
</dbReference>
<reference evidence="2" key="1">
    <citation type="submission" date="2009-04" db="EMBL/GenBank/DDBJ databases">
        <authorList>
            <person name="Weinstock G."/>
            <person name="Sodergren E."/>
            <person name="Clifton S."/>
            <person name="Fulton L."/>
            <person name="Fulton B."/>
            <person name="Courtney L."/>
            <person name="Fronick C."/>
            <person name="Harrison M."/>
            <person name="Strong C."/>
            <person name="Farmer C."/>
            <person name="Delahaunty K."/>
            <person name="Markovic C."/>
            <person name="Hall O."/>
            <person name="Minx P."/>
            <person name="Tomlinson C."/>
            <person name="Mitreva M."/>
            <person name="Nelson J."/>
            <person name="Hou S."/>
            <person name="Wollam A."/>
            <person name="Pepin K.H."/>
            <person name="Johnson M."/>
            <person name="Bhonagiri V."/>
            <person name="Nash W.E."/>
            <person name="Warren W."/>
            <person name="Chinwalla A."/>
            <person name="Mardis E.R."/>
            <person name="Wilson R.K."/>
        </authorList>
    </citation>
    <scope>NUCLEOTIDE SEQUENCE [LARGE SCALE GENOMIC DNA]</scope>
    <source>
        <strain evidence="2">ATCC 51147</strain>
    </source>
</reference>
<dbReference type="AlphaFoldDB" id="C4GK37"/>
<evidence type="ECO:0000313" key="2">
    <source>
        <dbReference type="EMBL" id="EEP68159.1"/>
    </source>
</evidence>
<evidence type="ECO:0000313" key="3">
    <source>
        <dbReference type="Proteomes" id="UP000003009"/>
    </source>
</evidence>
<name>C4GK37_9NEIS</name>
<keyword evidence="1" id="KW-0472">Membrane</keyword>
<keyword evidence="1" id="KW-0812">Transmembrane</keyword>
<evidence type="ECO:0000256" key="1">
    <source>
        <dbReference type="SAM" id="Phobius"/>
    </source>
</evidence>
<dbReference type="Pfam" id="PF10734">
    <property type="entry name" value="DUF2523"/>
    <property type="match status" value="1"/>
</dbReference>